<proteinExistence type="predicted"/>
<evidence type="ECO:0000313" key="3">
    <source>
        <dbReference type="EMBL" id="EAR51477.1"/>
    </source>
</evidence>
<protein>
    <recommendedName>
        <fullName evidence="2">NAD-dependent epimerase/dehydratase domain-containing protein</fullName>
    </recommendedName>
</protein>
<dbReference type="InterPro" id="IPR001509">
    <property type="entry name" value="Epimerase_deHydtase"/>
</dbReference>
<keyword evidence="4" id="KW-1185">Reference proteome</keyword>
<evidence type="ECO:0000313" key="4">
    <source>
        <dbReference type="Proteomes" id="UP000003635"/>
    </source>
</evidence>
<organism evidence="3 4">
    <name type="scientific">Oceanicola granulosus (strain ATCC BAA-861 / DSM 15982 / KCTC 12143 / HTCC2516)</name>
    <dbReference type="NCBI Taxonomy" id="314256"/>
    <lineage>
        <taxon>Bacteria</taxon>
        <taxon>Pseudomonadati</taxon>
        <taxon>Pseudomonadota</taxon>
        <taxon>Alphaproteobacteria</taxon>
        <taxon>Rhodobacterales</taxon>
        <taxon>Roseobacteraceae</taxon>
        <taxon>Oceanicola</taxon>
    </lineage>
</organism>
<reference evidence="3 4" key="1">
    <citation type="journal article" date="2010" name="J. Bacteriol.">
        <title>Genome sequences of Oceanicola granulosus HTCC2516(T) and Oceanicola batsensis HTCC2597(TDelta).</title>
        <authorList>
            <person name="Thrash J.C."/>
            <person name="Cho J.C."/>
            <person name="Vergin K.L."/>
            <person name="Giovannoni S.J."/>
        </authorList>
    </citation>
    <scope>NUCLEOTIDE SEQUENCE [LARGE SCALE GENOMIC DNA]</scope>
    <source>
        <strain evidence="4">ATCC BAA-861 / DSM 15982 / KCTC 12143 / HTCC2516</strain>
    </source>
</reference>
<dbReference type="SUPFAM" id="SSF51735">
    <property type="entry name" value="NAD(P)-binding Rossmann-fold domains"/>
    <property type="match status" value="1"/>
</dbReference>
<dbReference type="AlphaFoldDB" id="Q2CFK5"/>
<dbReference type="OrthoDB" id="7687386at2"/>
<dbReference type="Pfam" id="PF01370">
    <property type="entry name" value="Epimerase"/>
    <property type="match status" value="1"/>
</dbReference>
<gene>
    <name evidence="3" type="ORF">OG2516_17191</name>
</gene>
<dbReference type="eggNOG" id="COG0451">
    <property type="taxonomic scope" value="Bacteria"/>
</dbReference>
<accession>Q2CFK5</accession>
<dbReference type="Gene3D" id="3.40.50.720">
    <property type="entry name" value="NAD(P)-binding Rossmann-like Domain"/>
    <property type="match status" value="1"/>
</dbReference>
<sequence length="254" mass="26253">MLARHWAQAPPEGATVVPQSRRPLGGHLVWDPLGDAPPPAADVVIAFAGTTPGRGDPGLNIDLGTAAVRAAREAGARRLLLASSSAVYGAGRGFTEESVCRPVNEYGAAKLAMELAVAGAEVETCCLRIGNVAWADALLGRIGGDETFLDRFADGGGPVRSYIGPRTLARVLETLARPATPLPAVLNVAAPEPVAMADLLDAAGARWRWRDAPEAATQEVTLDCARLSVLHRFASDAAAPQVLIAEGDGVKGSA</sequence>
<dbReference type="STRING" id="314256.OG2516_17191"/>
<name>Q2CFK5_OCEGH</name>
<feature type="region of interest" description="Disordered" evidence="1">
    <location>
        <begin position="1"/>
        <end position="21"/>
    </location>
</feature>
<evidence type="ECO:0000259" key="2">
    <source>
        <dbReference type="Pfam" id="PF01370"/>
    </source>
</evidence>
<evidence type="ECO:0000256" key="1">
    <source>
        <dbReference type="SAM" id="MobiDB-lite"/>
    </source>
</evidence>
<feature type="domain" description="NAD-dependent epimerase/dehydratase" evidence="2">
    <location>
        <begin position="60"/>
        <end position="132"/>
    </location>
</feature>
<dbReference type="InterPro" id="IPR036291">
    <property type="entry name" value="NAD(P)-bd_dom_sf"/>
</dbReference>
<comment type="caution">
    <text evidence="3">The sequence shown here is derived from an EMBL/GenBank/DDBJ whole genome shotgun (WGS) entry which is preliminary data.</text>
</comment>
<dbReference type="Proteomes" id="UP000003635">
    <property type="component" value="Unassembled WGS sequence"/>
</dbReference>
<dbReference type="EMBL" id="AAOT01000012">
    <property type="protein sequence ID" value="EAR51477.1"/>
    <property type="molecule type" value="Genomic_DNA"/>
</dbReference>
<dbReference type="HOGENOM" id="CLU_068248_0_0_5"/>